<feature type="domain" description="Ubiquitin fusion degradation protein UFD1 N-terminal subdomain 2" evidence="4">
    <location>
        <begin position="122"/>
        <end position="196"/>
    </location>
</feature>
<organism evidence="5 6">
    <name type="scientific">Giardia duodenalis assemblage B</name>
    <dbReference type="NCBI Taxonomy" id="1394984"/>
    <lineage>
        <taxon>Eukaryota</taxon>
        <taxon>Metamonada</taxon>
        <taxon>Diplomonadida</taxon>
        <taxon>Hexamitidae</taxon>
        <taxon>Giardiinae</taxon>
        <taxon>Giardia</taxon>
    </lineage>
</organism>
<evidence type="ECO:0000259" key="4">
    <source>
        <dbReference type="Pfam" id="PF24842"/>
    </source>
</evidence>
<dbReference type="PANTHER" id="PTHR12555:SF13">
    <property type="entry name" value="UBIQUITIN RECOGNITION FACTOR IN ER-ASSOCIATED DEGRADATION PROTEIN 1"/>
    <property type="match status" value="1"/>
</dbReference>
<dbReference type="GO" id="GO:0006511">
    <property type="term" value="P:ubiquitin-dependent protein catabolic process"/>
    <property type="evidence" value="ECO:0007669"/>
    <property type="project" value="InterPro"/>
</dbReference>
<protein>
    <submittedName>
        <fullName evidence="5">Ubiquitin fusion degradation protein 1</fullName>
    </submittedName>
</protein>
<evidence type="ECO:0000256" key="2">
    <source>
        <dbReference type="ARBA" id="ARBA00022786"/>
    </source>
</evidence>
<feature type="domain" description="Ubiquitin fusion degradation protein UFD1 N-terminal subdomain 1" evidence="3">
    <location>
        <begin position="34"/>
        <end position="119"/>
    </location>
</feature>
<dbReference type="AlphaFoldDB" id="A0A132NZZ1"/>
<dbReference type="Proteomes" id="UP000070089">
    <property type="component" value="Unassembled WGS sequence"/>
</dbReference>
<dbReference type="InterPro" id="IPR042299">
    <property type="entry name" value="Ufd1-like_Nn"/>
</dbReference>
<sequence length="313" mass="35173">MLSSIRGQPSHRIQMGLQFVEIYTVGDPRTIHIPNRETFENGGKLILGHDILQRLLDKNIIEEGKGMHFRIHSPAHKIVIHCGVLDFSGANTLLYAPSWIMEYCNIRPGDSVVIASINLEPGTFMKIQPQSTKFLEIDDPEAVLTNLLPNFSCIMRGQYLRFEHANIKYDIKILDTKPDVAVSLLNTNITVEFAEPVGYTEYLEEQKKKYLEKKRLEEAKKADEAMGFIGGRRLDGRGKAIASLTGASQPVNPPEEKSAMRVDLTQKLSDIKPNAIKSVKSNLDMLADIEEEGHFNVKKTLESKKFKGKGRAL</sequence>
<dbReference type="InterPro" id="IPR055417">
    <property type="entry name" value="UFD1_N1"/>
</dbReference>
<evidence type="ECO:0000313" key="6">
    <source>
        <dbReference type="Proteomes" id="UP000070089"/>
    </source>
</evidence>
<dbReference type="InterPro" id="IPR055418">
    <property type="entry name" value="UFD1_N2"/>
</dbReference>
<comment type="caution">
    <text evidence="5">The sequence shown here is derived from an EMBL/GenBank/DDBJ whole genome shotgun (WGS) entry which is preliminary data.</text>
</comment>
<name>A0A132NZZ1_GIAIN</name>
<dbReference type="Gene3D" id="2.40.40.50">
    <property type="entry name" value="Ubiquitin fusion degradation protein UFD1, N-terminal domain"/>
    <property type="match status" value="1"/>
</dbReference>
<comment type="similarity">
    <text evidence="1">Belongs to the UFD1 family.</text>
</comment>
<dbReference type="Gene3D" id="3.10.330.10">
    <property type="match status" value="1"/>
</dbReference>
<evidence type="ECO:0000256" key="1">
    <source>
        <dbReference type="ARBA" id="ARBA00006043"/>
    </source>
</evidence>
<keyword evidence="2" id="KW-0833">Ubl conjugation pathway</keyword>
<dbReference type="InterPro" id="IPR004854">
    <property type="entry name" value="Ufd1-like"/>
</dbReference>
<evidence type="ECO:0000313" key="5">
    <source>
        <dbReference type="EMBL" id="KWX15627.1"/>
    </source>
</evidence>
<dbReference type="GO" id="GO:0034098">
    <property type="term" value="C:VCP-NPL4-UFD1 AAA ATPase complex"/>
    <property type="evidence" value="ECO:0007669"/>
    <property type="project" value="TreeGrafter"/>
</dbReference>
<dbReference type="Pfam" id="PF03152">
    <property type="entry name" value="UFD1_N1"/>
    <property type="match status" value="1"/>
</dbReference>
<dbReference type="EMBL" id="JXTI01000005">
    <property type="protein sequence ID" value="KWX15627.1"/>
    <property type="molecule type" value="Genomic_DNA"/>
</dbReference>
<gene>
    <name evidence="5" type="ORF">QR46_0347</name>
</gene>
<dbReference type="GO" id="GO:0031593">
    <property type="term" value="F:polyubiquitin modification-dependent protein binding"/>
    <property type="evidence" value="ECO:0007669"/>
    <property type="project" value="TreeGrafter"/>
</dbReference>
<reference evidence="5 6" key="1">
    <citation type="journal article" date="2015" name="Mol. Biochem. Parasitol.">
        <title>Identification of polymorphic genes for use in assemblage B genotyping assays through comparative genomics of multiple assemblage B Giardia duodenalis isolates.</title>
        <authorList>
            <person name="Wielinga C."/>
            <person name="Thompson R.C."/>
            <person name="Monis P."/>
            <person name="Ryan U."/>
        </authorList>
    </citation>
    <scope>NUCLEOTIDE SEQUENCE [LARGE SCALE GENOMIC DNA]</scope>
    <source>
        <strain evidence="5 6">BAH15c1</strain>
    </source>
</reference>
<evidence type="ECO:0000259" key="3">
    <source>
        <dbReference type="Pfam" id="PF03152"/>
    </source>
</evidence>
<dbReference type="Pfam" id="PF24842">
    <property type="entry name" value="UFD1_N2"/>
    <property type="match status" value="1"/>
</dbReference>
<dbReference type="GO" id="GO:0036503">
    <property type="term" value="P:ERAD pathway"/>
    <property type="evidence" value="ECO:0007669"/>
    <property type="project" value="TreeGrafter"/>
</dbReference>
<dbReference type="OrthoDB" id="422728at2759"/>
<accession>A0A132NZZ1</accession>
<dbReference type="VEuPathDB" id="GiardiaDB:QR46_0347"/>
<dbReference type="PANTHER" id="PTHR12555">
    <property type="entry name" value="UBIQUITIN FUSION DEGRADATON PROTEIN 1"/>
    <property type="match status" value="1"/>
</dbReference>
<proteinExistence type="inferred from homology"/>